<feature type="chain" id="PRO_5012148539" evidence="9">
    <location>
        <begin position="23"/>
        <end position="394"/>
    </location>
</feature>
<dbReference type="GO" id="GO:0071555">
    <property type="term" value="P:cell wall organization"/>
    <property type="evidence" value="ECO:0007669"/>
    <property type="project" value="UniProtKB-KW"/>
</dbReference>
<evidence type="ECO:0000313" key="10">
    <source>
        <dbReference type="EMBL" id="OVA00428.1"/>
    </source>
</evidence>
<evidence type="ECO:0000256" key="4">
    <source>
        <dbReference type="ARBA" id="ARBA00022525"/>
    </source>
</evidence>
<protein>
    <submittedName>
        <fullName evidence="10">Glycoside hydrolase</fullName>
    </submittedName>
</protein>
<dbReference type="SUPFAM" id="SSF51126">
    <property type="entry name" value="Pectin lyase-like"/>
    <property type="match status" value="1"/>
</dbReference>
<evidence type="ECO:0000256" key="3">
    <source>
        <dbReference type="ARBA" id="ARBA00022512"/>
    </source>
</evidence>
<evidence type="ECO:0000256" key="7">
    <source>
        <dbReference type="ARBA" id="ARBA00023316"/>
    </source>
</evidence>
<dbReference type="SMART" id="SM00710">
    <property type="entry name" value="PbH1"/>
    <property type="match status" value="4"/>
</dbReference>
<keyword evidence="5 8" id="KW-0378">Hydrolase</keyword>
<dbReference type="OrthoDB" id="187139at2759"/>
<dbReference type="Gene3D" id="2.160.20.10">
    <property type="entry name" value="Single-stranded right-handed beta-helix, Pectin lyase-like"/>
    <property type="match status" value="1"/>
</dbReference>
<evidence type="ECO:0000256" key="6">
    <source>
        <dbReference type="ARBA" id="ARBA00023295"/>
    </source>
</evidence>
<comment type="similarity">
    <text evidence="2 8">Belongs to the glycosyl hydrolase 28 family.</text>
</comment>
<dbReference type="GO" id="GO:0004650">
    <property type="term" value="F:polygalacturonase activity"/>
    <property type="evidence" value="ECO:0007669"/>
    <property type="project" value="InterPro"/>
</dbReference>
<comment type="caution">
    <text evidence="10">The sequence shown here is derived from an EMBL/GenBank/DDBJ whole genome shotgun (WGS) entry which is preliminary data.</text>
</comment>
<evidence type="ECO:0000256" key="5">
    <source>
        <dbReference type="ARBA" id="ARBA00022801"/>
    </source>
</evidence>
<keyword evidence="6 8" id="KW-0326">Glycosidase</keyword>
<dbReference type="InterPro" id="IPR006626">
    <property type="entry name" value="PbH1"/>
</dbReference>
<accession>A0A200PQH2</accession>
<dbReference type="GO" id="GO:0005975">
    <property type="term" value="P:carbohydrate metabolic process"/>
    <property type="evidence" value="ECO:0007669"/>
    <property type="project" value="InterPro"/>
</dbReference>
<keyword evidence="9" id="KW-0732">Signal</keyword>
<reference evidence="10 11" key="1">
    <citation type="journal article" date="2017" name="Mol. Plant">
        <title>The Genome of Medicinal Plant Macleaya cordata Provides New Insights into Benzylisoquinoline Alkaloids Metabolism.</title>
        <authorList>
            <person name="Liu X."/>
            <person name="Liu Y."/>
            <person name="Huang P."/>
            <person name="Ma Y."/>
            <person name="Qing Z."/>
            <person name="Tang Q."/>
            <person name="Cao H."/>
            <person name="Cheng P."/>
            <person name="Zheng Y."/>
            <person name="Yuan Z."/>
            <person name="Zhou Y."/>
            <person name="Liu J."/>
            <person name="Tang Z."/>
            <person name="Zhuo Y."/>
            <person name="Zhang Y."/>
            <person name="Yu L."/>
            <person name="Huang J."/>
            <person name="Yang P."/>
            <person name="Peng Q."/>
            <person name="Zhang J."/>
            <person name="Jiang W."/>
            <person name="Zhang Z."/>
            <person name="Lin K."/>
            <person name="Ro D.K."/>
            <person name="Chen X."/>
            <person name="Xiong X."/>
            <person name="Shang Y."/>
            <person name="Huang S."/>
            <person name="Zeng J."/>
        </authorList>
    </citation>
    <scope>NUCLEOTIDE SEQUENCE [LARGE SCALE GENOMIC DNA]</scope>
    <source>
        <strain evidence="11">cv. BLH2017</strain>
        <tissue evidence="10">Root</tissue>
    </source>
</reference>
<proteinExistence type="inferred from homology"/>
<sequence>MGIFYNILIFGIIFSTLAHVNADSSVLDFGAVGDGVKDDTQAFVKAWDATCKATTDTATLVVPAGKTFFLSPTTFSGPCKPKAVNFKILGTIIAPDKPAAWKDLDPSKWITFKGVTGLTVSGTGTLDGRGKAWWDQSCRDHPNLSSINFLSVTDCHLREIHIRNSPQTHILLMGAHGFDVDHVDINSPETSPNTDGIHITDSQHVTVTNSNFRSGDDCISIGDHCSDIKANTIHCGPGHGISIGSLGGGGNQVQVEDVHVENVNFVGTTNGVRIKTYQIGTGYARGFSFKTINFTNVQNPIMIDQYYCSKAGACKAEKTGVHISNITYDGLTGTSASASAINLNCSQAVACTDLKFNSIQLTSSKPGVQVGSVCINAHGTTTGAIQPGISCLQK</sequence>
<dbReference type="EMBL" id="MVGT01004293">
    <property type="protein sequence ID" value="OVA00428.1"/>
    <property type="molecule type" value="Genomic_DNA"/>
</dbReference>
<evidence type="ECO:0000313" key="11">
    <source>
        <dbReference type="Proteomes" id="UP000195402"/>
    </source>
</evidence>
<dbReference type="Proteomes" id="UP000195402">
    <property type="component" value="Unassembled WGS sequence"/>
</dbReference>
<dbReference type="InterPro" id="IPR000743">
    <property type="entry name" value="Glyco_hydro_28"/>
</dbReference>
<keyword evidence="7" id="KW-0961">Cell wall biogenesis/degradation</keyword>
<keyword evidence="4" id="KW-0964">Secreted</keyword>
<comment type="subcellular location">
    <subcellularLocation>
        <location evidence="1">Secreted</location>
        <location evidence="1">Cell wall</location>
    </subcellularLocation>
</comment>
<name>A0A200PQH2_MACCD</name>
<dbReference type="InterPro" id="IPR012334">
    <property type="entry name" value="Pectin_lyas_fold"/>
</dbReference>
<keyword evidence="3" id="KW-0134">Cell wall</keyword>
<gene>
    <name evidence="10" type="ORF">BVC80_9089g8</name>
</gene>
<dbReference type="InParanoid" id="A0A200PQH2"/>
<evidence type="ECO:0000256" key="9">
    <source>
        <dbReference type="SAM" id="SignalP"/>
    </source>
</evidence>
<evidence type="ECO:0000256" key="2">
    <source>
        <dbReference type="ARBA" id="ARBA00008834"/>
    </source>
</evidence>
<feature type="signal peptide" evidence="9">
    <location>
        <begin position="1"/>
        <end position="22"/>
    </location>
</feature>
<organism evidence="10 11">
    <name type="scientific">Macleaya cordata</name>
    <name type="common">Five-seeded plume-poppy</name>
    <name type="synonym">Bocconia cordata</name>
    <dbReference type="NCBI Taxonomy" id="56857"/>
    <lineage>
        <taxon>Eukaryota</taxon>
        <taxon>Viridiplantae</taxon>
        <taxon>Streptophyta</taxon>
        <taxon>Embryophyta</taxon>
        <taxon>Tracheophyta</taxon>
        <taxon>Spermatophyta</taxon>
        <taxon>Magnoliopsida</taxon>
        <taxon>Ranunculales</taxon>
        <taxon>Papaveraceae</taxon>
        <taxon>Papaveroideae</taxon>
        <taxon>Macleaya</taxon>
    </lineage>
</organism>
<dbReference type="AlphaFoldDB" id="A0A200PQH2"/>
<keyword evidence="11" id="KW-1185">Reference proteome</keyword>
<dbReference type="PANTHER" id="PTHR31375">
    <property type="match status" value="1"/>
</dbReference>
<evidence type="ECO:0000256" key="8">
    <source>
        <dbReference type="RuleBase" id="RU361169"/>
    </source>
</evidence>
<dbReference type="OMA" id="FRNSAQT"/>
<dbReference type="InterPro" id="IPR011050">
    <property type="entry name" value="Pectin_lyase_fold/virulence"/>
</dbReference>
<dbReference type="STRING" id="56857.A0A200PQH2"/>
<dbReference type="Pfam" id="PF00295">
    <property type="entry name" value="Glyco_hydro_28"/>
    <property type="match status" value="1"/>
</dbReference>
<evidence type="ECO:0000256" key="1">
    <source>
        <dbReference type="ARBA" id="ARBA00004191"/>
    </source>
</evidence>